<evidence type="ECO:0000256" key="2">
    <source>
        <dbReference type="SAM" id="Phobius"/>
    </source>
</evidence>
<reference evidence="4 5" key="1">
    <citation type="submission" date="2023-06" db="EMBL/GenBank/DDBJ databases">
        <authorList>
            <person name="Feng G."/>
            <person name="Li J."/>
            <person name="Zhu H."/>
        </authorList>
    </citation>
    <scope>NUCLEOTIDE SEQUENCE [LARGE SCALE GENOMIC DNA]</scope>
    <source>
        <strain evidence="4 5">RHCKG28</strain>
    </source>
</reference>
<sequence>MLRSSTPLNSIPSGEVYRGLQAVRAIAAVMVVVEHTMLYVRERLDPSVVVWDGGRLGVYAFFVISGFVMQLAVQQPRSPSWQMFAVRRVIRIVPLYWILTSVKVLVLALAPAVVLHAALSPRVVWLSYAFLPSRNIDGKVVPLLGVGWTLEMEMLFYALVTLALATRVNPMTLCALVTSVLTICHVVRGDSWPAWAFYGDPIVLFFLAGMALAKWTADHDNRRLLLWFTWIIALWCFAWTLQAPDDAVSDFARIAKSIAVLVTMTLVVAAEPWLHRRVPRWLEFLGDATYAIYLSHPFIAPGIPVALGLLGLGGAGWIWAGYGAAVVVTFAVGVVLHVTVERPITARLRRAVSRARDGGPDRNARPEVVDVRSGPAHDDAR</sequence>
<evidence type="ECO:0000256" key="1">
    <source>
        <dbReference type="SAM" id="MobiDB-lite"/>
    </source>
</evidence>
<feature type="transmembrane region" description="Helical" evidence="2">
    <location>
        <begin position="224"/>
        <end position="242"/>
    </location>
</feature>
<feature type="domain" description="Acyltransferase 3" evidence="3">
    <location>
        <begin position="19"/>
        <end position="336"/>
    </location>
</feature>
<dbReference type="Proteomes" id="UP001236404">
    <property type="component" value="Unassembled WGS sequence"/>
</dbReference>
<feature type="transmembrane region" description="Helical" evidence="2">
    <location>
        <begin position="317"/>
        <end position="340"/>
    </location>
</feature>
<evidence type="ECO:0000313" key="5">
    <source>
        <dbReference type="Proteomes" id="UP001236404"/>
    </source>
</evidence>
<accession>A0ABT7TR22</accession>
<evidence type="ECO:0000313" key="4">
    <source>
        <dbReference type="EMBL" id="MDM7892038.1"/>
    </source>
</evidence>
<evidence type="ECO:0000259" key="3">
    <source>
        <dbReference type="Pfam" id="PF01757"/>
    </source>
</evidence>
<dbReference type="PANTHER" id="PTHR23028:SF53">
    <property type="entry name" value="ACYL_TRANSF_3 DOMAIN-CONTAINING PROTEIN"/>
    <property type="match status" value="1"/>
</dbReference>
<keyword evidence="2" id="KW-1133">Transmembrane helix</keyword>
<name>A0ABT7TR22_9MICO</name>
<gene>
    <name evidence="4" type="ORF">QUG93_10100</name>
</gene>
<keyword evidence="4" id="KW-0808">Transferase</keyword>
<dbReference type="GO" id="GO:0016746">
    <property type="term" value="F:acyltransferase activity"/>
    <property type="evidence" value="ECO:0007669"/>
    <property type="project" value="UniProtKB-KW"/>
</dbReference>
<dbReference type="InterPro" id="IPR002656">
    <property type="entry name" value="Acyl_transf_3_dom"/>
</dbReference>
<dbReference type="InterPro" id="IPR050879">
    <property type="entry name" value="Acyltransferase_3"/>
</dbReference>
<keyword evidence="2" id="KW-0472">Membrane</keyword>
<feature type="transmembrane region" description="Helical" evidence="2">
    <location>
        <begin position="254"/>
        <end position="274"/>
    </location>
</feature>
<feature type="region of interest" description="Disordered" evidence="1">
    <location>
        <begin position="355"/>
        <end position="381"/>
    </location>
</feature>
<proteinExistence type="predicted"/>
<feature type="transmembrane region" description="Helical" evidence="2">
    <location>
        <begin position="56"/>
        <end position="73"/>
    </location>
</feature>
<feature type="transmembrane region" description="Helical" evidence="2">
    <location>
        <begin position="94"/>
        <end position="120"/>
    </location>
</feature>
<feature type="transmembrane region" description="Helical" evidence="2">
    <location>
        <begin position="171"/>
        <end position="188"/>
    </location>
</feature>
<feature type="transmembrane region" description="Helical" evidence="2">
    <location>
        <begin position="140"/>
        <end position="164"/>
    </location>
</feature>
<feature type="transmembrane region" description="Helical" evidence="2">
    <location>
        <begin position="194"/>
        <end position="212"/>
    </location>
</feature>
<dbReference type="EMBL" id="JAUCMN010000006">
    <property type="protein sequence ID" value="MDM7892038.1"/>
    <property type="molecule type" value="Genomic_DNA"/>
</dbReference>
<comment type="caution">
    <text evidence="4">The sequence shown here is derived from an EMBL/GenBank/DDBJ whole genome shotgun (WGS) entry which is preliminary data.</text>
</comment>
<dbReference type="PANTHER" id="PTHR23028">
    <property type="entry name" value="ACETYLTRANSFERASE"/>
    <property type="match status" value="1"/>
</dbReference>
<feature type="transmembrane region" description="Helical" evidence="2">
    <location>
        <begin position="290"/>
        <end position="311"/>
    </location>
</feature>
<keyword evidence="2" id="KW-0812">Transmembrane</keyword>
<dbReference type="RefSeq" id="WP_289473775.1">
    <property type="nucleotide sequence ID" value="NZ_JAUCMN010000006.1"/>
</dbReference>
<organism evidence="4 5">
    <name type="scientific">Curtobacterium caseinilyticum</name>
    <dbReference type="NCBI Taxonomy" id="3055137"/>
    <lineage>
        <taxon>Bacteria</taxon>
        <taxon>Bacillati</taxon>
        <taxon>Actinomycetota</taxon>
        <taxon>Actinomycetes</taxon>
        <taxon>Micrococcales</taxon>
        <taxon>Microbacteriaceae</taxon>
        <taxon>Curtobacterium</taxon>
    </lineage>
</organism>
<keyword evidence="4" id="KW-0012">Acyltransferase</keyword>
<dbReference type="Pfam" id="PF01757">
    <property type="entry name" value="Acyl_transf_3"/>
    <property type="match status" value="1"/>
</dbReference>
<protein>
    <submittedName>
        <fullName evidence="4">Acyltransferase</fullName>
        <ecNumber evidence="4">2.3.-.-</ecNumber>
    </submittedName>
</protein>
<dbReference type="EC" id="2.3.-.-" evidence="4"/>
<keyword evidence="5" id="KW-1185">Reference proteome</keyword>